<evidence type="ECO:0000256" key="3">
    <source>
        <dbReference type="ARBA" id="ARBA00023274"/>
    </source>
</evidence>
<organism evidence="7 8">
    <name type="scientific">Synaphobranchus kaupii</name>
    <name type="common">Kaup's arrowtooth eel</name>
    <dbReference type="NCBI Taxonomy" id="118154"/>
    <lineage>
        <taxon>Eukaryota</taxon>
        <taxon>Metazoa</taxon>
        <taxon>Chordata</taxon>
        <taxon>Craniata</taxon>
        <taxon>Vertebrata</taxon>
        <taxon>Euteleostomi</taxon>
        <taxon>Actinopterygii</taxon>
        <taxon>Neopterygii</taxon>
        <taxon>Teleostei</taxon>
        <taxon>Anguilliformes</taxon>
        <taxon>Synaphobranchidae</taxon>
        <taxon>Synaphobranchus</taxon>
    </lineage>
</organism>
<dbReference type="Proteomes" id="UP001152622">
    <property type="component" value="Chromosome 24"/>
</dbReference>
<dbReference type="SUPFAM" id="SSF52042">
    <property type="entry name" value="Ribosomal protein L32e"/>
    <property type="match status" value="1"/>
</dbReference>
<dbReference type="InterPro" id="IPR001515">
    <property type="entry name" value="Ribosomal_eL32"/>
</dbReference>
<feature type="region of interest" description="Disordered" evidence="6">
    <location>
        <begin position="346"/>
        <end position="442"/>
    </location>
</feature>
<protein>
    <recommendedName>
        <fullName evidence="4">60S ribosomal protein L32</fullName>
    </recommendedName>
</protein>
<dbReference type="GO" id="GO:0003735">
    <property type="term" value="F:structural constituent of ribosome"/>
    <property type="evidence" value="ECO:0007669"/>
    <property type="project" value="InterPro"/>
</dbReference>
<feature type="coiled-coil region" evidence="5">
    <location>
        <begin position="276"/>
        <end position="320"/>
    </location>
</feature>
<keyword evidence="8" id="KW-1185">Reference proteome</keyword>
<comment type="caution">
    <text evidence="7">The sequence shown here is derived from an EMBL/GenBank/DDBJ whole genome shotgun (WGS) entry which is preliminary data.</text>
</comment>
<dbReference type="PANTHER" id="PTHR23413">
    <property type="entry name" value="60S RIBOSOMAL PROTEIN L32 AND DNA-DIRECTED RNA POLYMERASE II, SUBUNIT N"/>
    <property type="match status" value="1"/>
</dbReference>
<keyword evidence="3" id="KW-0687">Ribonucleoprotein</keyword>
<sequence>MVAIWSGIVLTFWLAYLNCLPQILLNFVKFLNGQHQGNVTNNTLGGPMWWNSTLLPTKERIAHSAGTLMGNLSEFWNLVPTEWLVMGSLIMFSVNCVALLVATSHQLQQESVEQAEVNCKTTEAERQRSKTMVGNLKHELALVLDICKRKEQRLVAMTHRSEIWEEEWAELSAMEGRCERKERELRAMVELFQEQEDRLAAMAFSLQEKEEKKAGLKQLCQEKAENVAALKKLCYEKHMTLAAFSATSLQQEAFLHEKITEELAQQMESSKLKERVSVLEAEMEEKNIILMAQEEEQRERASLRKKLTEISSELADLKRSATNSTYSLPTAQGIIAVEGECMVQNKRASEGHGKEADSVVQREGSELEGSRQQDIAQNQKPAQEGVHGMQAGGETQTNQGGAQEILHEGQQTTQHSGQTPVCGREDDSGGMAGGGRRGRGEKTVTPIGKMAALRPLVKPKIVKKRTKKFIRHQSDRYVKIAKNWRKPRGIDNRVRRRFKGQILMPNIGYGSNKKTKHMLPSGFRKFLVHNIKELEVLMMSNRTHCAEIAHNVSSKNRKLIVERAAQLAIKVTNPNARLRSEENE</sequence>
<feature type="coiled-coil region" evidence="5">
    <location>
        <begin position="171"/>
        <end position="226"/>
    </location>
</feature>
<evidence type="ECO:0000256" key="6">
    <source>
        <dbReference type="SAM" id="MobiDB-lite"/>
    </source>
</evidence>
<dbReference type="SMART" id="SM01393">
    <property type="entry name" value="Ribosomal_L32e"/>
    <property type="match status" value="1"/>
</dbReference>
<dbReference type="AlphaFoldDB" id="A0A9Q1E6Q5"/>
<dbReference type="OrthoDB" id="268693at2759"/>
<evidence type="ECO:0000256" key="1">
    <source>
        <dbReference type="ARBA" id="ARBA00008431"/>
    </source>
</evidence>
<dbReference type="CDD" id="cd00513">
    <property type="entry name" value="Ribosomal_L32_L32e"/>
    <property type="match status" value="1"/>
</dbReference>
<dbReference type="EMBL" id="JAINUF010000024">
    <property type="protein sequence ID" value="KAJ8333249.1"/>
    <property type="molecule type" value="Genomic_DNA"/>
</dbReference>
<dbReference type="PANTHER" id="PTHR23413:SF1">
    <property type="entry name" value="RIBOSOMAL PROTEIN L32"/>
    <property type="match status" value="1"/>
</dbReference>
<keyword evidence="2" id="KW-0689">Ribosomal protein</keyword>
<dbReference type="InterPro" id="IPR036351">
    <property type="entry name" value="Ribosomal_eL32_sf"/>
</dbReference>
<comment type="similarity">
    <text evidence="1">Belongs to the eukaryotic ribosomal protein eL32 family.</text>
</comment>
<dbReference type="GO" id="GO:0006412">
    <property type="term" value="P:translation"/>
    <property type="evidence" value="ECO:0007669"/>
    <property type="project" value="InterPro"/>
</dbReference>
<dbReference type="Pfam" id="PF01655">
    <property type="entry name" value="Ribosomal_L32e"/>
    <property type="match status" value="1"/>
</dbReference>
<accession>A0A9Q1E6Q5</accession>
<feature type="compositionally biased region" description="Polar residues" evidence="6">
    <location>
        <begin position="372"/>
        <end position="381"/>
    </location>
</feature>
<evidence type="ECO:0000313" key="7">
    <source>
        <dbReference type="EMBL" id="KAJ8333249.1"/>
    </source>
</evidence>
<evidence type="ECO:0000256" key="2">
    <source>
        <dbReference type="ARBA" id="ARBA00022980"/>
    </source>
</evidence>
<feature type="compositionally biased region" description="Basic and acidic residues" evidence="6">
    <location>
        <begin position="347"/>
        <end position="357"/>
    </location>
</feature>
<dbReference type="GO" id="GO:0022625">
    <property type="term" value="C:cytosolic large ribosomal subunit"/>
    <property type="evidence" value="ECO:0007669"/>
    <property type="project" value="TreeGrafter"/>
</dbReference>
<reference evidence="7" key="1">
    <citation type="journal article" date="2023" name="Science">
        <title>Genome structures resolve the early diversification of teleost fishes.</title>
        <authorList>
            <person name="Parey E."/>
            <person name="Louis A."/>
            <person name="Montfort J."/>
            <person name="Bouchez O."/>
            <person name="Roques C."/>
            <person name="Iampietro C."/>
            <person name="Lluch J."/>
            <person name="Castinel A."/>
            <person name="Donnadieu C."/>
            <person name="Desvignes T."/>
            <person name="Floi Bucao C."/>
            <person name="Jouanno E."/>
            <person name="Wen M."/>
            <person name="Mejri S."/>
            <person name="Dirks R."/>
            <person name="Jansen H."/>
            <person name="Henkel C."/>
            <person name="Chen W.J."/>
            <person name="Zahm M."/>
            <person name="Cabau C."/>
            <person name="Klopp C."/>
            <person name="Thompson A.W."/>
            <person name="Robinson-Rechavi M."/>
            <person name="Braasch I."/>
            <person name="Lecointre G."/>
            <person name="Bobe J."/>
            <person name="Postlethwait J.H."/>
            <person name="Berthelot C."/>
            <person name="Roest Crollius H."/>
            <person name="Guiguen Y."/>
        </authorList>
    </citation>
    <scope>NUCLEOTIDE SEQUENCE</scope>
    <source>
        <strain evidence="7">WJC10195</strain>
    </source>
</reference>
<evidence type="ECO:0000313" key="8">
    <source>
        <dbReference type="Proteomes" id="UP001152622"/>
    </source>
</evidence>
<evidence type="ECO:0000256" key="5">
    <source>
        <dbReference type="SAM" id="Coils"/>
    </source>
</evidence>
<gene>
    <name evidence="7" type="ORF">SKAU_G00421450</name>
</gene>
<dbReference type="PROSITE" id="PS00580">
    <property type="entry name" value="RIBOSOMAL_L32E"/>
    <property type="match status" value="1"/>
</dbReference>
<name>A0A9Q1E6Q5_SYNKA</name>
<evidence type="ECO:0000256" key="4">
    <source>
        <dbReference type="ARBA" id="ARBA00035335"/>
    </source>
</evidence>
<proteinExistence type="inferred from homology"/>
<dbReference type="InterPro" id="IPR018263">
    <property type="entry name" value="Ribosomal_eL32_CS"/>
</dbReference>
<keyword evidence="5" id="KW-0175">Coiled coil</keyword>
<feature type="compositionally biased region" description="Polar residues" evidence="6">
    <location>
        <begin position="409"/>
        <end position="419"/>
    </location>
</feature>